<dbReference type="PANTHER" id="PTHR20935:SF0">
    <property type="entry name" value="SERINE_THREONINE-PROTEIN PHOSPHATASE PGAM5, MITOCHONDRIAL"/>
    <property type="match status" value="1"/>
</dbReference>
<evidence type="ECO:0000256" key="10">
    <source>
        <dbReference type="ARBA" id="ARBA00042520"/>
    </source>
</evidence>
<dbReference type="Pfam" id="PF00300">
    <property type="entry name" value="His_Phos_1"/>
    <property type="match status" value="2"/>
</dbReference>
<comment type="function">
    <text evidence="6">Displays phosphatase activity for serine/threonine residues, and dephosphorylates and activates Pk92B kinase. Has apparently no phosphoglycerate mutase activity.</text>
</comment>
<evidence type="ECO:0000256" key="4">
    <source>
        <dbReference type="ARBA" id="ARBA00022787"/>
    </source>
</evidence>
<dbReference type="SUPFAM" id="SSF53254">
    <property type="entry name" value="Phosphoglycerate mutase-like"/>
    <property type="match status" value="1"/>
</dbReference>
<keyword evidence="14" id="KW-1185">Reference proteome</keyword>
<evidence type="ECO:0000313" key="14">
    <source>
        <dbReference type="Proteomes" id="UP000675881"/>
    </source>
</evidence>
<keyword evidence="4" id="KW-0496">Mitochondrion</keyword>
<name>A0A7R8CU72_LEPSM</name>
<dbReference type="SMART" id="SM00855">
    <property type="entry name" value="PGAM"/>
    <property type="match status" value="1"/>
</dbReference>
<dbReference type="PANTHER" id="PTHR20935">
    <property type="entry name" value="PHOSPHOGLYCERATE MUTASE-RELATED"/>
    <property type="match status" value="1"/>
</dbReference>
<comment type="catalytic activity">
    <reaction evidence="12">
        <text>O-phospho-L-threonyl-[protein] + H2O = L-threonyl-[protein] + phosphate</text>
        <dbReference type="Rhea" id="RHEA:47004"/>
        <dbReference type="Rhea" id="RHEA-COMP:11060"/>
        <dbReference type="Rhea" id="RHEA-COMP:11605"/>
        <dbReference type="ChEBI" id="CHEBI:15377"/>
        <dbReference type="ChEBI" id="CHEBI:30013"/>
        <dbReference type="ChEBI" id="CHEBI:43474"/>
        <dbReference type="ChEBI" id="CHEBI:61977"/>
        <dbReference type="EC" id="3.1.3.16"/>
    </reaction>
</comment>
<comment type="subunit">
    <text evidence="7">Interacts with Pk92B/ASK1.</text>
</comment>
<evidence type="ECO:0000256" key="6">
    <source>
        <dbReference type="ARBA" id="ARBA00037234"/>
    </source>
</evidence>
<proteinExistence type="inferred from homology"/>
<sequence length="303" mass="34303">METSFNMIKRIALSSHHQVNMASLISGWIGRGAVLVGLTVYGKRHSLLAEEWNSNWDLRDPVSLVKPLNNSDAQNEEKKALHQQKVKENTSKAKRMIILVRHGQYNLNGETDTQKYLTALGREQASLTGKRLHELLKYYADDNTDITLTMSTMTRATETANIILKELDPKIKEAPKKCDLIREGAPVEPSPPLRKDIWDPFPSDFLIDGSRIEAAFRKHFHRAKPSQENMSIDILVCHGNVIRYFLCRALQFPSNAWLRMNIDNGSITIFTIHSNGEVVLNTYSNSGHFPMDKKTVTLGLSYG</sequence>
<dbReference type="Gene3D" id="3.40.50.1240">
    <property type="entry name" value="Phosphoglycerate mutase-like"/>
    <property type="match status" value="1"/>
</dbReference>
<evidence type="ECO:0000256" key="2">
    <source>
        <dbReference type="ARBA" id="ARBA00006717"/>
    </source>
</evidence>
<comment type="similarity">
    <text evidence="2">Belongs to the phosphoglycerate mutase family. BPG-dependent PGAM subfamily.</text>
</comment>
<evidence type="ECO:0000256" key="7">
    <source>
        <dbReference type="ARBA" id="ARBA00038605"/>
    </source>
</evidence>
<evidence type="ECO:0000256" key="5">
    <source>
        <dbReference type="ARBA" id="ARBA00022801"/>
    </source>
</evidence>
<organism evidence="13 14">
    <name type="scientific">Lepeophtheirus salmonis</name>
    <name type="common">Salmon louse</name>
    <name type="synonym">Caligus salmonis</name>
    <dbReference type="NCBI Taxonomy" id="72036"/>
    <lineage>
        <taxon>Eukaryota</taxon>
        <taxon>Metazoa</taxon>
        <taxon>Ecdysozoa</taxon>
        <taxon>Arthropoda</taxon>
        <taxon>Crustacea</taxon>
        <taxon>Multicrustacea</taxon>
        <taxon>Hexanauplia</taxon>
        <taxon>Copepoda</taxon>
        <taxon>Siphonostomatoida</taxon>
        <taxon>Caligidae</taxon>
        <taxon>Lepeophtheirus</taxon>
    </lineage>
</organism>
<keyword evidence="5 13" id="KW-0378">Hydrolase</keyword>
<accession>A0A7R8CU72</accession>
<gene>
    <name evidence="13" type="ORF">LSAA_8223</name>
</gene>
<dbReference type="Proteomes" id="UP000675881">
    <property type="component" value="Chromosome 4"/>
</dbReference>
<evidence type="ECO:0000256" key="8">
    <source>
        <dbReference type="ARBA" id="ARBA00039765"/>
    </source>
</evidence>
<dbReference type="CDD" id="cd07067">
    <property type="entry name" value="HP_PGM_like"/>
    <property type="match status" value="1"/>
</dbReference>
<dbReference type="GO" id="GO:0004722">
    <property type="term" value="F:protein serine/threonine phosphatase activity"/>
    <property type="evidence" value="ECO:0007669"/>
    <property type="project" value="UniProtKB-EC"/>
</dbReference>
<dbReference type="AlphaFoldDB" id="A0A7R8CU72"/>
<protein>
    <recommendedName>
        <fullName evidence="8">Serine/threonine-protein phosphatase PGAM5, mitochondrial</fullName>
        <ecNumber evidence="3">3.1.3.16</ecNumber>
    </recommendedName>
    <alternativeName>
        <fullName evidence="10">Phosphoglycerate mutase family member 5 homolog</fullName>
    </alternativeName>
    <alternativeName>
        <fullName evidence="9">Serine/threonine-protein phosphatase Pgam5, mitochondrial</fullName>
    </alternativeName>
</protein>
<keyword evidence="4" id="KW-0472">Membrane</keyword>
<dbReference type="InterPro" id="IPR029033">
    <property type="entry name" value="His_PPase_superfam"/>
</dbReference>
<comment type="catalytic activity">
    <reaction evidence="11">
        <text>O-phospho-L-seryl-[protein] + H2O = L-seryl-[protein] + phosphate</text>
        <dbReference type="Rhea" id="RHEA:20629"/>
        <dbReference type="Rhea" id="RHEA-COMP:9863"/>
        <dbReference type="Rhea" id="RHEA-COMP:11604"/>
        <dbReference type="ChEBI" id="CHEBI:15377"/>
        <dbReference type="ChEBI" id="CHEBI:29999"/>
        <dbReference type="ChEBI" id="CHEBI:43474"/>
        <dbReference type="ChEBI" id="CHEBI:83421"/>
        <dbReference type="EC" id="3.1.3.16"/>
    </reaction>
</comment>
<dbReference type="OrthoDB" id="2118094at2759"/>
<evidence type="ECO:0000313" key="13">
    <source>
        <dbReference type="EMBL" id="CAF2931510.1"/>
    </source>
</evidence>
<evidence type="ECO:0000256" key="1">
    <source>
        <dbReference type="ARBA" id="ARBA00004294"/>
    </source>
</evidence>
<keyword evidence="4" id="KW-1000">Mitochondrion outer membrane</keyword>
<dbReference type="EMBL" id="HG994583">
    <property type="protein sequence ID" value="CAF2931510.1"/>
    <property type="molecule type" value="Genomic_DNA"/>
</dbReference>
<reference evidence="13" key="1">
    <citation type="submission" date="2021-02" db="EMBL/GenBank/DDBJ databases">
        <authorList>
            <person name="Bekaert M."/>
        </authorList>
    </citation>
    <scope>NUCLEOTIDE SEQUENCE</scope>
    <source>
        <strain evidence="13">IoA-00</strain>
    </source>
</reference>
<evidence type="ECO:0000256" key="3">
    <source>
        <dbReference type="ARBA" id="ARBA00013081"/>
    </source>
</evidence>
<evidence type="ECO:0000256" key="11">
    <source>
        <dbReference type="ARBA" id="ARBA00047761"/>
    </source>
</evidence>
<dbReference type="InterPro" id="IPR051021">
    <property type="entry name" value="Mito_Ser/Thr_phosphatase"/>
</dbReference>
<evidence type="ECO:0000256" key="9">
    <source>
        <dbReference type="ARBA" id="ARBA00040722"/>
    </source>
</evidence>
<dbReference type="EC" id="3.1.3.16" evidence="3"/>
<dbReference type="GO" id="GO:0090141">
    <property type="term" value="P:positive regulation of mitochondrial fission"/>
    <property type="evidence" value="ECO:0007669"/>
    <property type="project" value="TreeGrafter"/>
</dbReference>
<dbReference type="GO" id="GO:0005741">
    <property type="term" value="C:mitochondrial outer membrane"/>
    <property type="evidence" value="ECO:0007669"/>
    <property type="project" value="UniProtKB-SubCell"/>
</dbReference>
<evidence type="ECO:0000256" key="12">
    <source>
        <dbReference type="ARBA" id="ARBA00048336"/>
    </source>
</evidence>
<comment type="subcellular location">
    <subcellularLocation>
        <location evidence="1">Mitochondrion outer membrane</location>
    </subcellularLocation>
</comment>
<dbReference type="InterPro" id="IPR013078">
    <property type="entry name" value="His_Pase_superF_clade-1"/>
</dbReference>